<sequence length="455" mass="50195">MPFDVDIVVLSNIDKDLGPGVEMRVGLPSKNPWSLPFAHKTLFAERADKYDLFVYSEDDILITEAHLRAFLDVTADLDDDELAGFLRIEKRPDGRVSFPDVHWHFHWEPQSLMSRGEHLLARFTNEHAACYVLTREQLAKAISSGGFLVEPHAERYDLLCTAATDPYTQCGFTKLIPISRLGDFTVHHLSNKYAGRMGVDEPEMRRQIAALRQMAGSEDRAAQLFETETRLRTRLRRAAFSKDHYEPPSSEVMVLIPDSARTILSIGCGWGATEMALAGKGLQVTAIPLDPVVSAMAADSGVEMIHGDFCSTRACLEGRQFDCVLYLNVLHLVPEPVGVLSLFGDVLSAGATVIIQSPNMRSIPEIWNCLRRGRLGRQGGYERTGAHPVSAGKVRRWCEGAGFVTAHTVGIAHRRAGILRHVPSSRVGMSMATDIITVARKAGGSARPVERRSVA</sequence>
<protein>
    <submittedName>
        <fullName evidence="1">Class I SAM-dependent methyltransferase</fullName>
    </submittedName>
</protein>
<reference evidence="1 2" key="1">
    <citation type="submission" date="2019-06" db="EMBL/GenBank/DDBJ databases">
        <title>New taxonomy in bacterial strain CC-CFT640, isolated from vineyard.</title>
        <authorList>
            <person name="Lin S.-Y."/>
            <person name="Tsai C.-F."/>
            <person name="Young C.-C."/>
        </authorList>
    </citation>
    <scope>NUCLEOTIDE SEQUENCE [LARGE SCALE GENOMIC DNA]</scope>
    <source>
        <strain evidence="1 2">CC-CFT640</strain>
    </source>
</reference>
<organism evidence="1 2">
    <name type="scientific">Vineibacter terrae</name>
    <dbReference type="NCBI Taxonomy" id="2586908"/>
    <lineage>
        <taxon>Bacteria</taxon>
        <taxon>Pseudomonadati</taxon>
        <taxon>Pseudomonadota</taxon>
        <taxon>Alphaproteobacteria</taxon>
        <taxon>Hyphomicrobiales</taxon>
        <taxon>Vineibacter</taxon>
    </lineage>
</organism>
<gene>
    <name evidence="1" type="ORF">FHP25_31180</name>
</gene>
<accession>A0A5C8PCB6</accession>
<dbReference type="OrthoDB" id="8253008at2"/>
<dbReference type="Proteomes" id="UP000321638">
    <property type="component" value="Unassembled WGS sequence"/>
</dbReference>
<dbReference type="InterPro" id="IPR029063">
    <property type="entry name" value="SAM-dependent_MTases_sf"/>
</dbReference>
<dbReference type="Pfam" id="PF13489">
    <property type="entry name" value="Methyltransf_23"/>
    <property type="match status" value="1"/>
</dbReference>
<keyword evidence="1" id="KW-0808">Transferase</keyword>
<keyword evidence="2" id="KW-1185">Reference proteome</keyword>
<dbReference type="SUPFAM" id="SSF53335">
    <property type="entry name" value="S-adenosyl-L-methionine-dependent methyltransferases"/>
    <property type="match status" value="1"/>
</dbReference>
<dbReference type="GO" id="GO:0008168">
    <property type="term" value="F:methyltransferase activity"/>
    <property type="evidence" value="ECO:0007669"/>
    <property type="project" value="UniProtKB-KW"/>
</dbReference>
<dbReference type="Gene3D" id="3.40.50.150">
    <property type="entry name" value="Vaccinia Virus protein VP39"/>
    <property type="match status" value="1"/>
</dbReference>
<dbReference type="CDD" id="cd02440">
    <property type="entry name" value="AdoMet_MTases"/>
    <property type="match status" value="1"/>
</dbReference>
<name>A0A5C8PCB6_9HYPH</name>
<dbReference type="GO" id="GO:0032259">
    <property type="term" value="P:methylation"/>
    <property type="evidence" value="ECO:0007669"/>
    <property type="project" value="UniProtKB-KW"/>
</dbReference>
<evidence type="ECO:0000313" key="2">
    <source>
        <dbReference type="Proteomes" id="UP000321638"/>
    </source>
</evidence>
<comment type="caution">
    <text evidence="1">The sequence shown here is derived from an EMBL/GenBank/DDBJ whole genome shotgun (WGS) entry which is preliminary data.</text>
</comment>
<evidence type="ECO:0000313" key="1">
    <source>
        <dbReference type="EMBL" id="TXL71206.1"/>
    </source>
</evidence>
<keyword evidence="1" id="KW-0489">Methyltransferase</keyword>
<dbReference type="AlphaFoldDB" id="A0A5C8PCB6"/>
<proteinExistence type="predicted"/>
<dbReference type="EMBL" id="VDUZ01000047">
    <property type="protein sequence ID" value="TXL71206.1"/>
    <property type="molecule type" value="Genomic_DNA"/>
</dbReference>